<dbReference type="SUPFAM" id="SSF50346">
    <property type="entry name" value="PRC-barrel domain"/>
    <property type="match status" value="1"/>
</dbReference>
<feature type="signal peptide" evidence="1">
    <location>
        <begin position="1"/>
        <end position="24"/>
    </location>
</feature>
<dbReference type="Proteomes" id="UP001165667">
    <property type="component" value="Unassembled WGS sequence"/>
</dbReference>
<evidence type="ECO:0000256" key="1">
    <source>
        <dbReference type="SAM" id="SignalP"/>
    </source>
</evidence>
<dbReference type="Pfam" id="PF05239">
    <property type="entry name" value="PRC"/>
    <property type="match status" value="1"/>
</dbReference>
<name>A0AA41Z3S3_9HYPH</name>
<dbReference type="Gene3D" id="2.30.30.240">
    <property type="entry name" value="PRC-barrel domain"/>
    <property type="match status" value="1"/>
</dbReference>
<proteinExistence type="predicted"/>
<organism evidence="3 4">
    <name type="scientific">Lichenifustis flavocetrariae</name>
    <dbReference type="NCBI Taxonomy" id="2949735"/>
    <lineage>
        <taxon>Bacteria</taxon>
        <taxon>Pseudomonadati</taxon>
        <taxon>Pseudomonadota</taxon>
        <taxon>Alphaproteobacteria</taxon>
        <taxon>Hyphomicrobiales</taxon>
        <taxon>Lichenihabitantaceae</taxon>
        <taxon>Lichenifustis</taxon>
    </lineage>
</organism>
<dbReference type="RefSeq" id="WP_282588764.1">
    <property type="nucleotide sequence ID" value="NZ_JAMOIM010000048.1"/>
</dbReference>
<protein>
    <submittedName>
        <fullName evidence="3">PRC-barrel domain-containing protein</fullName>
    </submittedName>
</protein>
<dbReference type="EMBL" id="JAMOIM010000048">
    <property type="protein sequence ID" value="MCW6512388.1"/>
    <property type="molecule type" value="Genomic_DNA"/>
</dbReference>
<dbReference type="InterPro" id="IPR011033">
    <property type="entry name" value="PRC_barrel-like_sf"/>
</dbReference>
<keyword evidence="1" id="KW-0732">Signal</keyword>
<evidence type="ECO:0000313" key="3">
    <source>
        <dbReference type="EMBL" id="MCW6512388.1"/>
    </source>
</evidence>
<sequence length="290" mass="31259">MRHRETTSAAALAGMMLTTSIAVAQTPSVAAPVASSAQDASTIQPSASCLNDLRAFNAKIDKDGYWLGGGDGYGYPTGGWGFGYGYTMGAYVPPIGLGYQNARPGYEIRTLLSSANILARQGQQQSCENVLATTDAIYKRYVAEMHEDSAKIVNGPAWRQQQIAAALPIAGMTMSVRSDQLIGTELRNQSDQALGSVDDIVLSPTTGKIAYLVIGRGGIFGLDKDYVPVPWGYIQATPNMNMLVLDSTEVAMDDAPDVRKNQFFTPEQYAETSKKVDDYWKVHIVRKVGG</sequence>
<comment type="caution">
    <text evidence="3">The sequence shown here is derived from an EMBL/GenBank/DDBJ whole genome shotgun (WGS) entry which is preliminary data.</text>
</comment>
<dbReference type="AlphaFoldDB" id="A0AA41Z3S3"/>
<dbReference type="PANTHER" id="PTHR36505:SF1">
    <property type="entry name" value="BLR1072 PROTEIN"/>
    <property type="match status" value="1"/>
</dbReference>
<feature type="domain" description="PRC-barrel" evidence="2">
    <location>
        <begin position="177"/>
        <end position="234"/>
    </location>
</feature>
<reference evidence="3" key="1">
    <citation type="submission" date="2022-05" db="EMBL/GenBank/DDBJ databases">
        <authorList>
            <person name="Pankratov T."/>
        </authorList>
    </citation>
    <scope>NUCLEOTIDE SEQUENCE</scope>
    <source>
        <strain evidence="3">BP6-180914</strain>
    </source>
</reference>
<gene>
    <name evidence="3" type="ORF">M8523_31205</name>
</gene>
<keyword evidence="4" id="KW-1185">Reference proteome</keyword>
<evidence type="ECO:0000259" key="2">
    <source>
        <dbReference type="Pfam" id="PF05239"/>
    </source>
</evidence>
<feature type="chain" id="PRO_5041435865" evidence="1">
    <location>
        <begin position="25"/>
        <end position="290"/>
    </location>
</feature>
<accession>A0AA41Z3S3</accession>
<evidence type="ECO:0000313" key="4">
    <source>
        <dbReference type="Proteomes" id="UP001165667"/>
    </source>
</evidence>
<dbReference type="PANTHER" id="PTHR36505">
    <property type="entry name" value="BLR1072 PROTEIN"/>
    <property type="match status" value="1"/>
</dbReference>
<dbReference type="InterPro" id="IPR027275">
    <property type="entry name" value="PRC-brl_dom"/>
</dbReference>